<protein>
    <submittedName>
        <fullName evidence="1">Uncharacterized protein</fullName>
    </submittedName>
</protein>
<sequence length="53" mass="6367">MQFSNGEPYLIDQSRYSYKLEYQIDIRLTDDDTYKGELVDLVSIDQKFDIKQK</sequence>
<accession>A0A2Z5ZIH0</accession>
<dbReference type="EMBL" id="AP018515">
    <property type="protein sequence ID" value="BBC80281.1"/>
    <property type="molecule type" value="Genomic_DNA"/>
</dbReference>
<evidence type="ECO:0000313" key="2">
    <source>
        <dbReference type="Proteomes" id="UP000270034"/>
    </source>
</evidence>
<name>A0A2Z5ZIH0_9PROT</name>
<reference evidence="1 2" key="1">
    <citation type="submission" date="2018-02" db="EMBL/GenBank/DDBJ databases">
        <title>Acetobacter orientalis genome.</title>
        <authorList>
            <person name="Nakashima N."/>
            <person name="Tamura T."/>
        </authorList>
    </citation>
    <scope>NUCLEOTIDE SEQUENCE [LARGE SCALE GENOMIC DNA]</scope>
    <source>
        <strain evidence="1 2">FAN1</strain>
    </source>
</reference>
<organism evidence="1 2">
    <name type="scientific">Acetobacter orientalis</name>
    <dbReference type="NCBI Taxonomy" id="146474"/>
    <lineage>
        <taxon>Bacteria</taxon>
        <taxon>Pseudomonadati</taxon>
        <taxon>Pseudomonadota</taxon>
        <taxon>Alphaproteobacteria</taxon>
        <taxon>Acetobacterales</taxon>
        <taxon>Acetobacteraceae</taxon>
        <taxon>Acetobacter</taxon>
    </lineage>
</organism>
<dbReference type="Proteomes" id="UP000270034">
    <property type="component" value="Chromosome"/>
</dbReference>
<proteinExistence type="predicted"/>
<dbReference type="KEGG" id="aot:AcetOri_orf02888"/>
<dbReference type="AlphaFoldDB" id="A0A2Z5ZIH0"/>
<gene>
    <name evidence="1" type="ORF">AcetOrient_orf02888</name>
</gene>
<evidence type="ECO:0000313" key="1">
    <source>
        <dbReference type="EMBL" id="BBC80281.1"/>
    </source>
</evidence>